<gene>
    <name evidence="2" type="ORF">BN14_07429</name>
</gene>
<evidence type="ECO:0000313" key="2">
    <source>
        <dbReference type="EMBL" id="CCO33354.1"/>
    </source>
</evidence>
<dbReference type="Proteomes" id="UP000012065">
    <property type="component" value="Unassembled WGS sequence"/>
</dbReference>
<keyword evidence="1" id="KW-0812">Transmembrane</keyword>
<reference evidence="2 3" key="1">
    <citation type="journal article" date="2013" name="J. Biotechnol.">
        <title>Establishment and interpretation of the genome sequence of the phytopathogenic fungus Rhizoctonia solani AG1-IB isolate 7/3/14.</title>
        <authorList>
            <person name="Wibberg D.W."/>
            <person name="Jelonek L.J."/>
            <person name="Rupp O.R."/>
            <person name="Hennig M.H."/>
            <person name="Eikmeyer F.E."/>
            <person name="Goesmann A.G."/>
            <person name="Hartmann A.H."/>
            <person name="Borriss R.B."/>
            <person name="Grosch R.G."/>
            <person name="Puehler A.P."/>
            <person name="Schlueter A.S."/>
        </authorList>
    </citation>
    <scope>NUCLEOTIDE SEQUENCE [LARGE SCALE GENOMIC DNA]</scope>
    <source>
        <strain evidence="3">AG1-IB / isolate 7/3/14</strain>
    </source>
</reference>
<organism evidence="2 3">
    <name type="scientific">Thanatephorus cucumeris (strain AG1-IB / isolate 7/3/14)</name>
    <name type="common">Lettuce bottom rot fungus</name>
    <name type="synonym">Rhizoctonia solani</name>
    <dbReference type="NCBI Taxonomy" id="1108050"/>
    <lineage>
        <taxon>Eukaryota</taxon>
        <taxon>Fungi</taxon>
        <taxon>Dikarya</taxon>
        <taxon>Basidiomycota</taxon>
        <taxon>Agaricomycotina</taxon>
        <taxon>Agaricomycetes</taxon>
        <taxon>Cantharellales</taxon>
        <taxon>Ceratobasidiaceae</taxon>
        <taxon>Rhizoctonia</taxon>
        <taxon>Rhizoctonia solani AG-1</taxon>
    </lineage>
</organism>
<evidence type="ECO:0000256" key="1">
    <source>
        <dbReference type="SAM" id="Phobius"/>
    </source>
</evidence>
<keyword evidence="1" id="KW-1133">Transmembrane helix</keyword>
<comment type="caution">
    <text evidence="2">The sequence shown here is derived from an EMBL/GenBank/DDBJ whole genome shotgun (WGS) entry which is preliminary data.</text>
</comment>
<sequence length="147" mass="16439">MELTAPQDGMDIVQEEAVGATPSQQEYMEEGPSSMAYGHGNLDGMNVKKLIEDFVARFQVKSPENEDNRMHIIKDHLEAVHKAKGILLETVDLVGKLEIHIEGHLKMEEKLLAEGFPQSMVDLFNLAIPLATLLLVWGIKMMNLTNQ</sequence>
<feature type="transmembrane region" description="Helical" evidence="1">
    <location>
        <begin position="120"/>
        <end position="139"/>
    </location>
</feature>
<name>M5C1U0_THACB</name>
<keyword evidence="1" id="KW-0472">Membrane</keyword>
<dbReference type="HOGENOM" id="CLU_150209_0_0_1"/>
<proteinExistence type="predicted"/>
<protein>
    <submittedName>
        <fullName evidence="2">Uncharacterized protein</fullName>
    </submittedName>
</protein>
<dbReference type="AlphaFoldDB" id="M5C1U0"/>
<dbReference type="EMBL" id="CAOJ01011375">
    <property type="protein sequence ID" value="CCO33354.1"/>
    <property type="molecule type" value="Genomic_DNA"/>
</dbReference>
<evidence type="ECO:0000313" key="3">
    <source>
        <dbReference type="Proteomes" id="UP000012065"/>
    </source>
</evidence>
<accession>M5C1U0</accession>